<accession>A0A1F5SJ71</accession>
<gene>
    <name evidence="2" type="ORF">A2242_01850</name>
</gene>
<comment type="caution">
    <text evidence="2">The sequence shown here is derived from an EMBL/GenBank/DDBJ whole genome shotgun (WGS) entry which is preliminary data.</text>
</comment>
<dbReference type="Proteomes" id="UP000178925">
    <property type="component" value="Unassembled WGS sequence"/>
</dbReference>
<feature type="domain" description="Polymerase/histidinol phosphatase N-terminal" evidence="1">
    <location>
        <begin position="5"/>
        <end position="70"/>
    </location>
</feature>
<dbReference type="EMBL" id="MFGC01000033">
    <property type="protein sequence ID" value="OGF26692.1"/>
    <property type="molecule type" value="Genomic_DNA"/>
</dbReference>
<dbReference type="InterPro" id="IPR052018">
    <property type="entry name" value="PHP_domain"/>
</dbReference>
<dbReference type="InterPro" id="IPR016195">
    <property type="entry name" value="Pol/histidinol_Pase-like"/>
</dbReference>
<dbReference type="SMART" id="SM00481">
    <property type="entry name" value="POLIIIAc"/>
    <property type="match status" value="1"/>
</dbReference>
<evidence type="ECO:0000259" key="1">
    <source>
        <dbReference type="SMART" id="SM00481"/>
    </source>
</evidence>
<dbReference type="InterPro" id="IPR003141">
    <property type="entry name" value="Pol/His_phosphatase_N"/>
</dbReference>
<organism evidence="2 3">
    <name type="scientific">Candidatus Falkowbacteria bacterium RIFOXYA2_FULL_47_9</name>
    <dbReference type="NCBI Taxonomy" id="1797995"/>
    <lineage>
        <taxon>Bacteria</taxon>
        <taxon>Candidatus Falkowiibacteriota</taxon>
    </lineage>
</organism>
<dbReference type="PANTHER" id="PTHR42924">
    <property type="entry name" value="EXONUCLEASE"/>
    <property type="match status" value="1"/>
</dbReference>
<dbReference type="Gene3D" id="3.20.20.140">
    <property type="entry name" value="Metal-dependent hydrolases"/>
    <property type="match status" value="1"/>
</dbReference>
<dbReference type="Pfam" id="PF02811">
    <property type="entry name" value="PHP"/>
    <property type="match status" value="1"/>
</dbReference>
<dbReference type="InterPro" id="IPR004013">
    <property type="entry name" value="PHP_dom"/>
</dbReference>
<dbReference type="CDD" id="cd07438">
    <property type="entry name" value="PHP_HisPPase_AMP"/>
    <property type="match status" value="1"/>
</dbReference>
<dbReference type="PANTHER" id="PTHR42924:SF3">
    <property type="entry name" value="POLYMERASE_HISTIDINOL PHOSPHATASE N-TERMINAL DOMAIN-CONTAINING PROTEIN"/>
    <property type="match status" value="1"/>
</dbReference>
<reference evidence="2 3" key="1">
    <citation type="journal article" date="2016" name="Nat. Commun.">
        <title>Thousands of microbial genomes shed light on interconnected biogeochemical processes in an aquifer system.</title>
        <authorList>
            <person name="Anantharaman K."/>
            <person name="Brown C.T."/>
            <person name="Hug L.A."/>
            <person name="Sharon I."/>
            <person name="Castelle C.J."/>
            <person name="Probst A.J."/>
            <person name="Thomas B.C."/>
            <person name="Singh A."/>
            <person name="Wilkins M.J."/>
            <person name="Karaoz U."/>
            <person name="Brodie E.L."/>
            <person name="Williams K.H."/>
            <person name="Hubbard S.S."/>
            <person name="Banfield J.F."/>
        </authorList>
    </citation>
    <scope>NUCLEOTIDE SEQUENCE [LARGE SCALE GENOMIC DNA]</scope>
</reference>
<sequence>MKYQYDLQIHSDLSDGDWPIERVMFLAKKRGLEGISITDHNTWLWFKKKKKLAQNFGLQYIQGVEISTKLFQTEVHILGYAKNFNIHIIKAGLKKTINGYNQRARQMIKKLREAKITNISYRDVKKNKGTNLAITKYDIARAIAPQLNVSPRQAQKLLNTGGVAYVPYGKWAMTPMVAIHLVQRAGGVAVLAHPGETHDKLIKKFGDKEGDKKFNTLLNKLIENRLNGIEIYSPKNNTVVKKFCLKIARRYSLVVTGGSDWHGEKHHPELKMGDGGLTVRLFQKLLTAIKENAR</sequence>
<dbReference type="AlphaFoldDB" id="A0A1F5SJ71"/>
<evidence type="ECO:0000313" key="2">
    <source>
        <dbReference type="EMBL" id="OGF26692.1"/>
    </source>
</evidence>
<dbReference type="GO" id="GO:0004534">
    <property type="term" value="F:5'-3' RNA exonuclease activity"/>
    <property type="evidence" value="ECO:0007669"/>
    <property type="project" value="TreeGrafter"/>
</dbReference>
<dbReference type="Gene3D" id="1.10.150.650">
    <property type="match status" value="1"/>
</dbReference>
<protein>
    <recommendedName>
        <fullName evidence="1">Polymerase/histidinol phosphatase N-terminal domain-containing protein</fullName>
    </recommendedName>
</protein>
<name>A0A1F5SJ71_9BACT</name>
<proteinExistence type="predicted"/>
<evidence type="ECO:0000313" key="3">
    <source>
        <dbReference type="Proteomes" id="UP000178925"/>
    </source>
</evidence>
<dbReference type="GO" id="GO:0035312">
    <property type="term" value="F:5'-3' DNA exonuclease activity"/>
    <property type="evidence" value="ECO:0007669"/>
    <property type="project" value="TreeGrafter"/>
</dbReference>
<dbReference type="SUPFAM" id="SSF89550">
    <property type="entry name" value="PHP domain-like"/>
    <property type="match status" value="1"/>
</dbReference>
<dbReference type="STRING" id="1797995.A2242_01850"/>